<evidence type="ECO:0000259" key="10">
    <source>
        <dbReference type="Pfam" id="PF23098"/>
    </source>
</evidence>
<evidence type="ECO:0000256" key="5">
    <source>
        <dbReference type="ARBA" id="ARBA00023242"/>
    </source>
</evidence>
<dbReference type="Pfam" id="PF23097">
    <property type="entry name" value="NOL10_2nd"/>
    <property type="match status" value="1"/>
</dbReference>
<dbReference type="GO" id="GO:0030686">
    <property type="term" value="C:90S preribosome"/>
    <property type="evidence" value="ECO:0007669"/>
    <property type="project" value="TreeGrafter"/>
</dbReference>
<sequence length="677" mass="79036">MQVSNPNNISIYNLSAGKSLPEWLTDRKKRKLQQTDTEIQRRIELIQDFEMPSVSSCVKVSKDRNYICVTGTYKPRLRCYDVHQLSMKFERGLDAEVVKFLFLSDDYSKLLFLQDDRYVEFHTQYGRHYRTRIPKYGRDLSYHPPSCEVYFVGVSPEIYRLNLESGQFYAPFMTDATEIMCCEFNPEHYLFACGTKEGMVECWDPRDRTRAGILDTTKSKYIENLMIDSIPSITSLKFRDALTLGLGTSTGHVLLYDLRSSQPLLVKDHQYDLPILDIDFHRPLDLVLSMDSKILKLWDRNTGKPFTSIEPGTDLNSLCLVPESGLIFMANEAPKVLTYYIPALGIAPKWCAFLDSLTEELEEDTSQSVYDDYKFVSRKELEELGLAHLIGSNLLRAYMHGFFVDIRLYRKAKAIADPFAYDDYRKNQIRKKIEEDRINRVKRKKLPTVNRALAEKIQQEEEELEAGEINRKKKLKMAGVNLMNDDRFKQMFENPDFQIDPDSEEFRLLNPVLSRLEVSKQKEKEKIAEKFEEVQEDEEEGRVSEESSSSDDEDYKLNKITNGSSKSSMTAKKVERSRPRFFAMREGEELKNLTDSRKKKLKMTLAERLNEESEKVVHGSIGNREMTFKLQKNVKDTLKDEEMRRHRKERKQLGRSAFEITKGIKQRPKFWKGERVQ</sequence>
<feature type="domain" description="NUC153" evidence="8">
    <location>
        <begin position="485"/>
        <end position="512"/>
    </location>
</feature>
<protein>
    <submittedName>
        <fullName evidence="11">Uncharacterized protein</fullName>
    </submittedName>
</protein>
<dbReference type="AlphaFoldDB" id="A0A2T7NQE1"/>
<dbReference type="InterPro" id="IPR040382">
    <property type="entry name" value="NOL10/Enp2"/>
</dbReference>
<dbReference type="OMA" id="GYFMDVR"/>
<feature type="domain" description="Nucleolar protein 10-like second" evidence="9">
    <location>
        <begin position="369"/>
        <end position="417"/>
    </location>
</feature>
<feature type="compositionally biased region" description="Polar residues" evidence="7">
    <location>
        <begin position="559"/>
        <end position="570"/>
    </location>
</feature>
<evidence type="ECO:0000259" key="9">
    <source>
        <dbReference type="Pfam" id="PF23097"/>
    </source>
</evidence>
<evidence type="ECO:0000256" key="7">
    <source>
        <dbReference type="SAM" id="MobiDB-lite"/>
    </source>
</evidence>
<accession>A0A2T7NQE1</accession>
<dbReference type="PANTHER" id="PTHR14927">
    <property type="entry name" value="NUCLEOLAR PROTEIN 10"/>
    <property type="match status" value="1"/>
</dbReference>
<feature type="coiled-coil region" evidence="6">
    <location>
        <begin position="450"/>
        <end position="477"/>
    </location>
</feature>
<dbReference type="GO" id="GO:0000462">
    <property type="term" value="P:maturation of SSU-rRNA from tricistronic rRNA transcript (SSU-rRNA, 5.8S rRNA, LSU-rRNA)"/>
    <property type="evidence" value="ECO:0007669"/>
    <property type="project" value="TreeGrafter"/>
</dbReference>
<evidence type="ECO:0000256" key="6">
    <source>
        <dbReference type="SAM" id="Coils"/>
    </source>
</evidence>
<feature type="domain" description="Nucleolar protein 10-like N-terminal" evidence="10">
    <location>
        <begin position="1"/>
        <end position="364"/>
    </location>
</feature>
<dbReference type="InterPro" id="IPR056551">
    <property type="entry name" value="Beta-prop_NOL10_N"/>
</dbReference>
<gene>
    <name evidence="11" type="ORF">C0Q70_16657</name>
</gene>
<dbReference type="PANTHER" id="PTHR14927:SF0">
    <property type="entry name" value="NUCLEOLAR PROTEIN 10"/>
    <property type="match status" value="1"/>
</dbReference>
<name>A0A2T7NQE1_POMCA</name>
<feature type="region of interest" description="Disordered" evidence="7">
    <location>
        <begin position="530"/>
        <end position="586"/>
    </location>
</feature>
<evidence type="ECO:0000256" key="3">
    <source>
        <dbReference type="ARBA" id="ARBA00022574"/>
    </source>
</evidence>
<dbReference type="FunFam" id="2.130.10.10:FF:001909">
    <property type="entry name" value="WD repeat, SAM and U-box domain-containing protein"/>
    <property type="match status" value="1"/>
</dbReference>
<keyword evidence="3" id="KW-0853">WD repeat</keyword>
<dbReference type="InterPro" id="IPR012580">
    <property type="entry name" value="NUC153"/>
</dbReference>
<dbReference type="Pfam" id="PF08159">
    <property type="entry name" value="NUC153"/>
    <property type="match status" value="1"/>
</dbReference>
<evidence type="ECO:0000256" key="2">
    <source>
        <dbReference type="ARBA" id="ARBA00005264"/>
    </source>
</evidence>
<dbReference type="OrthoDB" id="273340at2759"/>
<dbReference type="EMBL" id="PZQS01000010">
    <property type="protein sequence ID" value="PVD23388.1"/>
    <property type="molecule type" value="Genomic_DNA"/>
</dbReference>
<keyword evidence="4" id="KW-0677">Repeat</keyword>
<organism evidence="11 12">
    <name type="scientific">Pomacea canaliculata</name>
    <name type="common">Golden apple snail</name>
    <dbReference type="NCBI Taxonomy" id="400727"/>
    <lineage>
        <taxon>Eukaryota</taxon>
        <taxon>Metazoa</taxon>
        <taxon>Spiralia</taxon>
        <taxon>Lophotrochozoa</taxon>
        <taxon>Mollusca</taxon>
        <taxon>Gastropoda</taxon>
        <taxon>Caenogastropoda</taxon>
        <taxon>Architaenioglossa</taxon>
        <taxon>Ampullarioidea</taxon>
        <taxon>Ampullariidae</taxon>
        <taxon>Pomacea</taxon>
    </lineage>
</organism>
<evidence type="ECO:0000313" key="12">
    <source>
        <dbReference type="Proteomes" id="UP000245119"/>
    </source>
</evidence>
<feature type="region of interest" description="Disordered" evidence="7">
    <location>
        <begin position="637"/>
        <end position="659"/>
    </location>
</feature>
<keyword evidence="12" id="KW-1185">Reference proteome</keyword>
<evidence type="ECO:0000256" key="4">
    <source>
        <dbReference type="ARBA" id="ARBA00022737"/>
    </source>
</evidence>
<evidence type="ECO:0000313" key="11">
    <source>
        <dbReference type="EMBL" id="PVD23388.1"/>
    </source>
</evidence>
<proteinExistence type="inferred from homology"/>
<dbReference type="Proteomes" id="UP000245119">
    <property type="component" value="Linkage Group LG10"/>
</dbReference>
<keyword evidence="5" id="KW-0539">Nucleus</keyword>
<dbReference type="SUPFAM" id="SSF50978">
    <property type="entry name" value="WD40 repeat-like"/>
    <property type="match status" value="1"/>
</dbReference>
<comment type="caution">
    <text evidence="11">The sequence shown here is derived from an EMBL/GenBank/DDBJ whole genome shotgun (WGS) entry which is preliminary data.</text>
</comment>
<reference evidence="11 12" key="1">
    <citation type="submission" date="2018-04" db="EMBL/GenBank/DDBJ databases">
        <title>The genome of golden apple snail Pomacea canaliculata provides insight into stress tolerance and invasive adaptation.</title>
        <authorList>
            <person name="Liu C."/>
            <person name="Liu B."/>
            <person name="Ren Y."/>
            <person name="Zhang Y."/>
            <person name="Wang H."/>
            <person name="Li S."/>
            <person name="Jiang F."/>
            <person name="Yin L."/>
            <person name="Zhang G."/>
            <person name="Qian W."/>
            <person name="Fan W."/>
        </authorList>
    </citation>
    <scope>NUCLEOTIDE SEQUENCE [LARGE SCALE GENOMIC DNA]</scope>
    <source>
        <strain evidence="11">SZHN2017</strain>
        <tissue evidence="11">Muscle</tissue>
    </source>
</reference>
<dbReference type="InterPro" id="IPR036322">
    <property type="entry name" value="WD40_repeat_dom_sf"/>
</dbReference>
<dbReference type="GO" id="GO:0032040">
    <property type="term" value="C:small-subunit processome"/>
    <property type="evidence" value="ECO:0007669"/>
    <property type="project" value="TreeGrafter"/>
</dbReference>
<dbReference type="STRING" id="400727.A0A2T7NQE1"/>
<evidence type="ECO:0000259" key="8">
    <source>
        <dbReference type="Pfam" id="PF08159"/>
    </source>
</evidence>
<keyword evidence="6" id="KW-0175">Coiled coil</keyword>
<comment type="similarity">
    <text evidence="2">Belongs to the WD repeat NOL10/ENP2 family.</text>
</comment>
<dbReference type="Pfam" id="PF23098">
    <property type="entry name" value="Beta-prop_NOL10_N"/>
    <property type="match status" value="1"/>
</dbReference>
<evidence type="ECO:0000256" key="1">
    <source>
        <dbReference type="ARBA" id="ARBA00004604"/>
    </source>
</evidence>
<dbReference type="Gene3D" id="2.130.10.10">
    <property type="entry name" value="YVTN repeat-like/Quinoprotein amine dehydrogenase"/>
    <property type="match status" value="2"/>
</dbReference>
<comment type="subcellular location">
    <subcellularLocation>
        <location evidence="1">Nucleus</location>
        <location evidence="1">Nucleolus</location>
    </subcellularLocation>
</comment>
<dbReference type="InterPro" id="IPR056550">
    <property type="entry name" value="NOL10_2nd"/>
</dbReference>
<feature type="compositionally biased region" description="Basic and acidic residues" evidence="7">
    <location>
        <begin position="572"/>
        <end position="586"/>
    </location>
</feature>
<dbReference type="InterPro" id="IPR015943">
    <property type="entry name" value="WD40/YVTN_repeat-like_dom_sf"/>
</dbReference>